<dbReference type="NCBIfam" id="NF033517">
    <property type="entry name" value="transpos_IS66"/>
    <property type="match status" value="1"/>
</dbReference>
<dbReference type="InterPro" id="IPR045618">
    <property type="entry name" value="DUF6444"/>
</dbReference>
<feature type="domain" description="Transposase IS66 central" evidence="2">
    <location>
        <begin position="163"/>
        <end position="440"/>
    </location>
</feature>
<evidence type="ECO:0000259" key="2">
    <source>
        <dbReference type="Pfam" id="PF03050"/>
    </source>
</evidence>
<sequence length="471" mass="53372">MKLQRPTQEELNRMTSEQKDQLIMQLFDALEALTARVAELEKQVAKTSRNSSKPPSSDGLRKGPAQPRQKGKRSSGGQKGHKGSTRQMVDQPDRVEVLHPQGTCSCGGVLEALPARVKERRQQIEIPMPRRVVTEYRQMQVTCRCGRRHAGIFPAGVTPNVSHGPRLKAYAVGLNQGHFVALERTCQILRDQYGVAPSVGTLQNWIQEMATALTPAYEAAREQIRRSDVAHFDESGLRVRGRLHWLHVAATTEAVHYTVHARRGHEAMEAAGILPHFQGVAVHDHWSPYWRYTKCQHVLCNAHHLRELNYSEALTGYDWPRQLRETLISAQQAVVQARAQGKIRLPEDQIATFLHAYDRHLHQGLKAHPVKLPKPGSHRRSRQHPSTNLLMRLRDHRTAIWRFLTDWRVPFSNNHAERMVRPIKVKLKVIGGFRAMGGSQAFCIIRSVWETSKLQGQNPFEVLRMAGAGAE</sequence>
<dbReference type="Pfam" id="PF03050">
    <property type="entry name" value="DDE_Tnp_IS66"/>
    <property type="match status" value="1"/>
</dbReference>
<dbReference type="InterPro" id="IPR004291">
    <property type="entry name" value="Transposase_IS66_central"/>
</dbReference>
<reference evidence="4 5" key="1">
    <citation type="submission" date="2016-10" db="EMBL/GenBank/DDBJ databases">
        <authorList>
            <person name="de Groot N.N."/>
        </authorList>
    </citation>
    <scope>NUCLEOTIDE SEQUENCE [LARGE SCALE GENOMIC DNA]</scope>
    <source>
        <strain evidence="4 5">DSM 4180</strain>
    </source>
</reference>
<dbReference type="PANTHER" id="PTHR33678:SF1">
    <property type="entry name" value="BLL1576 PROTEIN"/>
    <property type="match status" value="1"/>
</dbReference>
<evidence type="ECO:0000259" key="3">
    <source>
        <dbReference type="Pfam" id="PF20042"/>
    </source>
</evidence>
<evidence type="ECO:0000256" key="1">
    <source>
        <dbReference type="SAM" id="MobiDB-lite"/>
    </source>
</evidence>
<dbReference type="RefSeq" id="WP_218149028.1">
    <property type="nucleotide sequence ID" value="NZ_FOUO01000002.1"/>
</dbReference>
<dbReference type="PANTHER" id="PTHR33678">
    <property type="entry name" value="BLL1576 PROTEIN"/>
    <property type="match status" value="1"/>
</dbReference>
<dbReference type="Proteomes" id="UP000199556">
    <property type="component" value="Unassembled WGS sequence"/>
</dbReference>
<evidence type="ECO:0000313" key="5">
    <source>
        <dbReference type="Proteomes" id="UP000199556"/>
    </source>
</evidence>
<protein>
    <submittedName>
        <fullName evidence="4">Transposase</fullName>
    </submittedName>
</protein>
<accession>A0A1I4PRS1</accession>
<feature type="region of interest" description="Disordered" evidence="1">
    <location>
        <begin position="42"/>
        <end position="91"/>
    </location>
</feature>
<organism evidence="4 5">
    <name type="scientific">Ectothiorhodospira mobilis</name>
    <dbReference type="NCBI Taxonomy" id="195064"/>
    <lineage>
        <taxon>Bacteria</taxon>
        <taxon>Pseudomonadati</taxon>
        <taxon>Pseudomonadota</taxon>
        <taxon>Gammaproteobacteria</taxon>
        <taxon>Chromatiales</taxon>
        <taxon>Ectothiorhodospiraceae</taxon>
        <taxon>Ectothiorhodospira</taxon>
    </lineage>
</organism>
<feature type="domain" description="DUF6444" evidence="3">
    <location>
        <begin position="5"/>
        <end position="86"/>
    </location>
</feature>
<feature type="compositionally biased region" description="Polar residues" evidence="1">
    <location>
        <begin position="45"/>
        <end position="55"/>
    </location>
</feature>
<name>A0A1I4PRS1_ECTMO</name>
<evidence type="ECO:0000313" key="4">
    <source>
        <dbReference type="EMBL" id="SFM30552.1"/>
    </source>
</evidence>
<dbReference type="Pfam" id="PF20042">
    <property type="entry name" value="DUF6444"/>
    <property type="match status" value="1"/>
</dbReference>
<feature type="compositionally biased region" description="Basic residues" evidence="1">
    <location>
        <begin position="69"/>
        <end position="84"/>
    </location>
</feature>
<dbReference type="EMBL" id="FOUO01000002">
    <property type="protein sequence ID" value="SFM30552.1"/>
    <property type="molecule type" value="Genomic_DNA"/>
</dbReference>
<dbReference type="AlphaFoldDB" id="A0A1I4PRS1"/>
<gene>
    <name evidence="4" type="ORF">SAMN05421721_102187</name>
</gene>
<dbReference type="STRING" id="195064.SAMN05421721_102187"/>
<keyword evidence="5" id="KW-1185">Reference proteome</keyword>
<proteinExistence type="predicted"/>
<dbReference type="InterPro" id="IPR052344">
    <property type="entry name" value="Transposase-related"/>
</dbReference>